<dbReference type="CDD" id="cd06173">
    <property type="entry name" value="MFS_MefA_like"/>
    <property type="match status" value="1"/>
</dbReference>
<feature type="transmembrane region" description="Helical" evidence="6">
    <location>
        <begin position="281"/>
        <end position="300"/>
    </location>
</feature>
<feature type="transmembrane region" description="Helical" evidence="6">
    <location>
        <begin position="306"/>
        <end position="331"/>
    </location>
</feature>
<feature type="transmembrane region" description="Helical" evidence="6">
    <location>
        <begin position="45"/>
        <end position="69"/>
    </location>
</feature>
<evidence type="ECO:0000256" key="5">
    <source>
        <dbReference type="ARBA" id="ARBA00023136"/>
    </source>
</evidence>
<dbReference type="PATRIC" id="fig|883161.3.peg.643"/>
<gene>
    <name evidence="7" type="ORF">HMPREF9306_00642</name>
</gene>
<reference evidence="7 8" key="1">
    <citation type="submission" date="2013-04" db="EMBL/GenBank/DDBJ databases">
        <title>The Genome Sequence of Propionimicrobium lymphophilum ACS-093-V-SCH5.</title>
        <authorList>
            <consortium name="The Broad Institute Genomics Platform"/>
            <person name="Earl A."/>
            <person name="Ward D."/>
            <person name="Feldgarden M."/>
            <person name="Gevers D."/>
            <person name="Saerens B."/>
            <person name="Vaneechoutte M."/>
            <person name="Walker B."/>
            <person name="Young S."/>
            <person name="Zeng Q."/>
            <person name="Gargeya S."/>
            <person name="Fitzgerald M."/>
            <person name="Haas B."/>
            <person name="Abouelleil A."/>
            <person name="Allen A.W."/>
            <person name="Alvarado L."/>
            <person name="Arachchi H.M."/>
            <person name="Berlin A.M."/>
            <person name="Chapman S.B."/>
            <person name="Gainer-Dewar J."/>
            <person name="Goldberg J."/>
            <person name="Griggs A."/>
            <person name="Gujja S."/>
            <person name="Hansen M."/>
            <person name="Howarth C."/>
            <person name="Imamovic A."/>
            <person name="Ireland A."/>
            <person name="Larimer J."/>
            <person name="McCowan C."/>
            <person name="Murphy C."/>
            <person name="Pearson M."/>
            <person name="Poon T.W."/>
            <person name="Priest M."/>
            <person name="Roberts A."/>
            <person name="Saif S."/>
            <person name="Shea T."/>
            <person name="Sisk P."/>
            <person name="Sykes S."/>
            <person name="Wortman J."/>
            <person name="Nusbaum C."/>
            <person name="Birren B."/>
        </authorList>
    </citation>
    <scope>NUCLEOTIDE SEQUENCE [LARGE SCALE GENOMIC DNA]</scope>
    <source>
        <strain evidence="7 8">ACS-093-V-SCH5</strain>
    </source>
</reference>
<keyword evidence="8" id="KW-1185">Reference proteome</keyword>
<dbReference type="InterPro" id="IPR036259">
    <property type="entry name" value="MFS_trans_sf"/>
</dbReference>
<feature type="transmembrane region" description="Helical" evidence="6">
    <location>
        <begin position="167"/>
        <end position="187"/>
    </location>
</feature>
<feature type="transmembrane region" description="Helical" evidence="6">
    <location>
        <begin position="343"/>
        <end position="361"/>
    </location>
</feature>
<evidence type="ECO:0000313" key="8">
    <source>
        <dbReference type="Proteomes" id="UP000014417"/>
    </source>
</evidence>
<keyword evidence="2" id="KW-1003">Cell membrane</keyword>
<dbReference type="PANTHER" id="PTHR23513:SF18">
    <property type="entry name" value="INTEGRAL MEMBRANE PROTEIN"/>
    <property type="match status" value="1"/>
</dbReference>
<evidence type="ECO:0000313" key="7">
    <source>
        <dbReference type="EMBL" id="EPD33111.1"/>
    </source>
</evidence>
<evidence type="ECO:0000256" key="1">
    <source>
        <dbReference type="ARBA" id="ARBA00004651"/>
    </source>
</evidence>
<evidence type="ECO:0000256" key="6">
    <source>
        <dbReference type="SAM" id="Phobius"/>
    </source>
</evidence>
<dbReference type="Pfam" id="PF07690">
    <property type="entry name" value="MFS_1"/>
    <property type="match status" value="1"/>
</dbReference>
<dbReference type="PANTHER" id="PTHR23513">
    <property type="entry name" value="INTEGRAL MEMBRANE EFFLUX PROTEIN-RELATED"/>
    <property type="match status" value="1"/>
</dbReference>
<proteinExistence type="predicted"/>
<comment type="subcellular location">
    <subcellularLocation>
        <location evidence="1">Cell membrane</location>
        <topology evidence="1">Multi-pass membrane protein</topology>
    </subcellularLocation>
</comment>
<dbReference type="Gene3D" id="1.20.1250.20">
    <property type="entry name" value="MFS general substrate transporter like domains"/>
    <property type="match status" value="2"/>
</dbReference>
<feature type="transmembrane region" description="Helical" evidence="6">
    <location>
        <begin position="373"/>
        <end position="393"/>
    </location>
</feature>
<evidence type="ECO:0000256" key="3">
    <source>
        <dbReference type="ARBA" id="ARBA00022692"/>
    </source>
</evidence>
<protein>
    <recommendedName>
        <fullName evidence="9">Major facilitator superfamily (MFS) profile domain-containing protein</fullName>
    </recommendedName>
</protein>
<dbReference type="Proteomes" id="UP000014417">
    <property type="component" value="Unassembled WGS sequence"/>
</dbReference>
<dbReference type="InterPro" id="IPR011701">
    <property type="entry name" value="MFS"/>
</dbReference>
<organism evidence="7 8">
    <name type="scientific">Propionimicrobium lymphophilum ACS-093-V-SCH5</name>
    <dbReference type="NCBI Taxonomy" id="883161"/>
    <lineage>
        <taxon>Bacteria</taxon>
        <taxon>Bacillati</taxon>
        <taxon>Actinomycetota</taxon>
        <taxon>Actinomycetes</taxon>
        <taxon>Propionibacteriales</taxon>
        <taxon>Propionibacteriaceae</taxon>
        <taxon>Propionimicrobium</taxon>
    </lineage>
</organism>
<keyword evidence="5 6" id="KW-0472">Membrane</keyword>
<dbReference type="AlphaFoldDB" id="S2W1T2"/>
<keyword evidence="3 6" id="KW-0812">Transmembrane</keyword>
<evidence type="ECO:0000256" key="4">
    <source>
        <dbReference type="ARBA" id="ARBA00022989"/>
    </source>
</evidence>
<evidence type="ECO:0000256" key="2">
    <source>
        <dbReference type="ARBA" id="ARBA00022475"/>
    </source>
</evidence>
<dbReference type="OrthoDB" id="4368225at2"/>
<feature type="transmembrane region" description="Helical" evidence="6">
    <location>
        <begin position="251"/>
        <end position="269"/>
    </location>
</feature>
<dbReference type="EMBL" id="AGZR01000005">
    <property type="protein sequence ID" value="EPD33111.1"/>
    <property type="molecule type" value="Genomic_DNA"/>
</dbReference>
<dbReference type="HOGENOM" id="CLU_034180_7_1_11"/>
<sequence length="416" mass="44313">MLSVFRNVSYAKLFSAQFIALVGTGLLTVALGLLAYDVAGSQASMVLGIAMTIKMIAYVGISPFISALVAPLPQKAVLICADLIRALVAFCLPFVANPLEIYILIFVLQAASATFTPTFQSVIPEILPDEREYTKALSLSSLAYNVESLISPGLAAAALLAMSYNQLFVGTAIGFFGSLALVTSTAFPQHQHVEEPPFLDRVAGGAKKFLRVPELRSLMALNVCVAAPIALSIITTTNLVKVELGRVGSDVAILFAAFGAGSMMSALLLPKILDRVSDRLVLIVGAFAIALTLAATGFIFTFTSSWIAACFCWLILGATSSLVMTPSARIIKRNCDERTSTQLFTAQFALSHSCYLVLYPLAGFLCTRIQTPLTAIVFAVTTLVFAVLATSAWRNPAKEKSEENSRSLCPSSLNNG</sequence>
<accession>S2W1T2</accession>
<evidence type="ECO:0008006" key="9">
    <source>
        <dbReference type="Google" id="ProtNLM"/>
    </source>
</evidence>
<dbReference type="RefSeq" id="WP_016455486.1">
    <property type="nucleotide sequence ID" value="NZ_KE150269.1"/>
</dbReference>
<dbReference type="STRING" id="883161.HMPREF9306_00642"/>
<comment type="caution">
    <text evidence="7">The sequence shown here is derived from an EMBL/GenBank/DDBJ whole genome shotgun (WGS) entry which is preliminary data.</text>
</comment>
<dbReference type="GO" id="GO:0005886">
    <property type="term" value="C:plasma membrane"/>
    <property type="evidence" value="ECO:0007669"/>
    <property type="project" value="UniProtKB-SubCell"/>
</dbReference>
<name>S2W1T2_9ACTN</name>
<dbReference type="GO" id="GO:0022857">
    <property type="term" value="F:transmembrane transporter activity"/>
    <property type="evidence" value="ECO:0007669"/>
    <property type="project" value="InterPro"/>
</dbReference>
<feature type="transmembrane region" description="Helical" evidence="6">
    <location>
        <begin position="218"/>
        <end position="239"/>
    </location>
</feature>
<dbReference type="SUPFAM" id="SSF103473">
    <property type="entry name" value="MFS general substrate transporter"/>
    <property type="match status" value="1"/>
</dbReference>
<keyword evidence="4 6" id="KW-1133">Transmembrane helix</keyword>